<evidence type="ECO:0000256" key="4">
    <source>
        <dbReference type="ARBA" id="ARBA00023125"/>
    </source>
</evidence>
<dbReference type="GO" id="GO:0016987">
    <property type="term" value="F:sigma factor activity"/>
    <property type="evidence" value="ECO:0007669"/>
    <property type="project" value="UniProtKB-KW"/>
</dbReference>
<dbReference type="RefSeq" id="WP_018361234.1">
    <property type="nucleotide sequence ID" value="NZ_UGTI01000001.1"/>
</dbReference>
<dbReference type="EMBL" id="UGTI01000001">
    <property type="protein sequence ID" value="SUB78030.1"/>
    <property type="molecule type" value="Genomic_DNA"/>
</dbReference>
<name>A0A379DI23_9PORP</name>
<dbReference type="InterPro" id="IPR007627">
    <property type="entry name" value="RNA_pol_sigma70_r2"/>
</dbReference>
<keyword evidence="4" id="KW-0238">DNA-binding</keyword>
<dbReference type="InterPro" id="IPR039425">
    <property type="entry name" value="RNA_pol_sigma-70-like"/>
</dbReference>
<evidence type="ECO:0000256" key="5">
    <source>
        <dbReference type="ARBA" id="ARBA00023163"/>
    </source>
</evidence>
<dbReference type="PANTHER" id="PTHR43133">
    <property type="entry name" value="RNA POLYMERASE ECF-TYPE SIGMA FACTO"/>
    <property type="match status" value="1"/>
</dbReference>
<dbReference type="Gene3D" id="1.10.10.10">
    <property type="entry name" value="Winged helix-like DNA-binding domain superfamily/Winged helix DNA-binding domain"/>
    <property type="match status" value="1"/>
</dbReference>
<dbReference type="SUPFAM" id="SSF88659">
    <property type="entry name" value="Sigma3 and sigma4 domains of RNA polymerase sigma factors"/>
    <property type="match status" value="1"/>
</dbReference>
<gene>
    <name evidence="7" type="ORF">NCTC13100_01182</name>
</gene>
<evidence type="ECO:0000313" key="8">
    <source>
        <dbReference type="Proteomes" id="UP000254263"/>
    </source>
</evidence>
<evidence type="ECO:0000256" key="3">
    <source>
        <dbReference type="ARBA" id="ARBA00023082"/>
    </source>
</evidence>
<dbReference type="GO" id="GO:0003677">
    <property type="term" value="F:DNA binding"/>
    <property type="evidence" value="ECO:0007669"/>
    <property type="project" value="UniProtKB-KW"/>
</dbReference>
<dbReference type="GO" id="GO:0006352">
    <property type="term" value="P:DNA-templated transcription initiation"/>
    <property type="evidence" value="ECO:0007669"/>
    <property type="project" value="InterPro"/>
</dbReference>
<evidence type="ECO:0000259" key="6">
    <source>
        <dbReference type="Pfam" id="PF04542"/>
    </source>
</evidence>
<keyword evidence="5" id="KW-0804">Transcription</keyword>
<reference evidence="7 8" key="1">
    <citation type="submission" date="2018-06" db="EMBL/GenBank/DDBJ databases">
        <authorList>
            <consortium name="Pathogen Informatics"/>
            <person name="Doyle S."/>
        </authorList>
    </citation>
    <scope>NUCLEOTIDE SEQUENCE [LARGE SCALE GENOMIC DNA]</scope>
    <source>
        <strain evidence="7 8">NCTC13100</strain>
    </source>
</reference>
<keyword evidence="2" id="KW-0805">Transcription regulation</keyword>
<feature type="domain" description="RNA polymerase sigma-70 region 2" evidence="6">
    <location>
        <begin position="14"/>
        <end position="75"/>
    </location>
</feature>
<dbReference type="PANTHER" id="PTHR43133:SF8">
    <property type="entry name" value="RNA POLYMERASE SIGMA FACTOR HI_1459-RELATED"/>
    <property type="match status" value="1"/>
</dbReference>
<organism evidence="7 8">
    <name type="scientific">Porphyromonas macacae</name>
    <dbReference type="NCBI Taxonomy" id="28115"/>
    <lineage>
        <taxon>Bacteria</taxon>
        <taxon>Pseudomonadati</taxon>
        <taxon>Bacteroidota</taxon>
        <taxon>Bacteroidia</taxon>
        <taxon>Bacteroidales</taxon>
        <taxon>Porphyromonadaceae</taxon>
        <taxon>Porphyromonas</taxon>
    </lineage>
</organism>
<sequence length="168" mass="19882">MLSEKQFLDSFMPHRYLVEILCKQIFEDEDMAKDSVQDIYLKLWQQRDSLDELQNPKAYILRTARNHCLDELRKSHSYGKKQPVSDEILQIIPAGEKNVEEKLVLKETNEKLMKWIKKLKEPKYSLFVMAHFRHCSNDEIALSLGLSAVNVRVMLSRLRREARKICMD</sequence>
<evidence type="ECO:0000256" key="1">
    <source>
        <dbReference type="ARBA" id="ARBA00010641"/>
    </source>
</evidence>
<dbReference type="Proteomes" id="UP000254263">
    <property type="component" value="Unassembled WGS sequence"/>
</dbReference>
<protein>
    <submittedName>
        <fullName evidence="7">RNA polymerase sigma factor</fullName>
    </submittedName>
</protein>
<dbReference type="InterPro" id="IPR014284">
    <property type="entry name" value="RNA_pol_sigma-70_dom"/>
</dbReference>
<dbReference type="Gene3D" id="1.10.1740.10">
    <property type="match status" value="1"/>
</dbReference>
<dbReference type="InterPro" id="IPR013325">
    <property type="entry name" value="RNA_pol_sigma_r2"/>
</dbReference>
<keyword evidence="3" id="KW-0731">Sigma factor</keyword>
<dbReference type="SUPFAM" id="SSF88946">
    <property type="entry name" value="Sigma2 domain of RNA polymerase sigma factors"/>
    <property type="match status" value="1"/>
</dbReference>
<proteinExistence type="inferred from homology"/>
<dbReference type="NCBIfam" id="TIGR02937">
    <property type="entry name" value="sigma70-ECF"/>
    <property type="match status" value="1"/>
</dbReference>
<dbReference type="AlphaFoldDB" id="A0A379DI23"/>
<dbReference type="InterPro" id="IPR013324">
    <property type="entry name" value="RNA_pol_sigma_r3/r4-like"/>
</dbReference>
<accession>A0A379DI23</accession>
<evidence type="ECO:0000256" key="2">
    <source>
        <dbReference type="ARBA" id="ARBA00023015"/>
    </source>
</evidence>
<evidence type="ECO:0000313" key="7">
    <source>
        <dbReference type="EMBL" id="SUB78030.1"/>
    </source>
</evidence>
<comment type="similarity">
    <text evidence="1">Belongs to the sigma-70 factor family. ECF subfamily.</text>
</comment>
<dbReference type="InterPro" id="IPR036388">
    <property type="entry name" value="WH-like_DNA-bd_sf"/>
</dbReference>
<dbReference type="Pfam" id="PF04542">
    <property type="entry name" value="Sigma70_r2"/>
    <property type="match status" value="1"/>
</dbReference>